<proteinExistence type="evidence at transcript level"/>
<dbReference type="AlphaFoldDB" id="A0A0P4W099"/>
<dbReference type="InterPro" id="IPR010342">
    <property type="entry name" value="DUF938"/>
</dbReference>
<dbReference type="EMBL" id="GDKW01001432">
    <property type="protein sequence ID" value="JAI55163.1"/>
    <property type="molecule type" value="mRNA"/>
</dbReference>
<evidence type="ECO:0000256" key="1">
    <source>
        <dbReference type="ARBA" id="ARBA00008308"/>
    </source>
</evidence>
<dbReference type="PANTHER" id="PTHR20974:SF0">
    <property type="entry name" value="UPF0585 PROTEIN CG18661"/>
    <property type="match status" value="1"/>
</dbReference>
<dbReference type="InterPro" id="IPR029063">
    <property type="entry name" value="SAM-dependent_MTases_sf"/>
</dbReference>
<name>A0A0P4W099_9HEMI</name>
<protein>
    <submittedName>
        <fullName evidence="2">Putative cytochrome p450 4c1-like protein</fullName>
    </submittedName>
</protein>
<accession>A0A0P4W099</accession>
<organism evidence="2">
    <name type="scientific">Rhodnius neglectus</name>
    <dbReference type="NCBI Taxonomy" id="72488"/>
    <lineage>
        <taxon>Eukaryota</taxon>
        <taxon>Metazoa</taxon>
        <taxon>Ecdysozoa</taxon>
        <taxon>Arthropoda</taxon>
        <taxon>Hexapoda</taxon>
        <taxon>Insecta</taxon>
        <taxon>Pterygota</taxon>
        <taxon>Neoptera</taxon>
        <taxon>Paraneoptera</taxon>
        <taxon>Hemiptera</taxon>
        <taxon>Heteroptera</taxon>
        <taxon>Panheteroptera</taxon>
        <taxon>Cimicomorpha</taxon>
        <taxon>Reduviidae</taxon>
        <taxon>Triatominae</taxon>
        <taxon>Rhodnius</taxon>
    </lineage>
</organism>
<comment type="similarity">
    <text evidence="1">Belongs to the UPF0585 family.</text>
</comment>
<reference evidence="2" key="1">
    <citation type="journal article" date="2016" name="PLoS Negl. Trop. Dis.">
        <title>A Deep Insight into the Sialome of Rhodnius neglectus, a Vector of Chagas Disease.</title>
        <authorList>
            <person name="Santiago P.B."/>
            <person name="Assumpcao T.C."/>
            <person name="Araujo C.N."/>
            <person name="Bastos I.M."/>
            <person name="Neves D."/>
            <person name="Silva I.G."/>
            <person name="Charneau S."/>
            <person name="Queiroz R.M."/>
            <person name="Raiol T."/>
            <person name="Oliveira J.V."/>
            <person name="Sousa M.V."/>
            <person name="Calvo E."/>
            <person name="Ribeiro J.M."/>
            <person name="Santana J.M."/>
        </authorList>
    </citation>
    <scope>NUCLEOTIDE SEQUENCE</scope>
    <source>
        <tissue evidence="2">Salivary glands</tissue>
    </source>
</reference>
<evidence type="ECO:0000313" key="2">
    <source>
        <dbReference type="EMBL" id="JAI55163.1"/>
    </source>
</evidence>
<dbReference type="Pfam" id="PF06080">
    <property type="entry name" value="DUF938"/>
    <property type="match status" value="1"/>
</dbReference>
<dbReference type="SUPFAM" id="SSF53335">
    <property type="entry name" value="S-adenosyl-L-methionine-dependent methyltransferases"/>
    <property type="match status" value="1"/>
</dbReference>
<sequence>MSVKHCHPAAERNKEPILQTLKKYIDNSKDGQFLEISSGSGQHVAHIAPNFPRIIFQPSEIEDSSLKSIAVYAAECPTKNIKPPVLLDVKTPTSQWINGTLEKTSLDYILNINMIHISEWQCTEGLFRSSGELLKPSGLLFTYGPYAINGEIKPESNVEFDKSLRMRNPSWGLRDIVRQLEPLATTNNLLLIKTHDLPANNKLLVWQKEK</sequence>
<dbReference type="PANTHER" id="PTHR20974">
    <property type="entry name" value="UPF0585 PROTEIN CG18661"/>
    <property type="match status" value="1"/>
</dbReference>